<evidence type="ECO:0000256" key="4">
    <source>
        <dbReference type="SAM" id="Coils"/>
    </source>
</evidence>
<sequence length="658" mass="76280">MKQMKLMELNLVNFKGIKAFELNAEGENKTVFGKNEVGKTSIFDAFIWLLFDKNSHNQKDFGIKTLVNGEVQHNLNHEVEATFLIDGQDLSLKKVFAEKWTKKRGSVRKEFTGHTTDYYIDCVPSKKKEFTDKVAEIVDEEIFKLLTSPSYFNEQLHWKDRRKTLLDIAGDVSDEEVIRSNRSLSNLTDILDGKDVEDLKKIIAAKRKEINQELERIPVRIDEINRNKPDTDGLDESNINTRLEDINNEIEAKNNEINDIKNGSEANQLKAHISDVDLKISKVKNQHEQDNQQVIYRLQAKLQEERSNASIIESKVKNNEQRKEMNDRNIETFTKDMAILRDKWTAKNKEEYTHEDNCVCPTCEQELPEEQVQATREKAEKQFNTAKSNYLEAVKEDGLQAKQKVESLKQENESLLNDINKYNEQLEEKRKACEKLQHEIEDAESNVKPLSENKDYQELIAEKARLNSEINNIESNVEDSINKVRQAMSELKEKQSALQLDLSMIKQFEQSNNRIAELEKQEEELAAEFEKQEEQLHLTEEFIRTKVDLLEEKINSKFKHARFNLFKQNINGGLEEICDTTFKGVPYKDMNDGAIINIGLDIIETLSKHYEVQAPIFIDNAEQVTHFFADINAQVIKLFASKNDAVLRIENSEEMELV</sequence>
<dbReference type="Pfam" id="PF13476">
    <property type="entry name" value="AAA_23"/>
    <property type="match status" value="1"/>
</dbReference>
<comment type="subunit">
    <text evidence="2">Heterodimer of SbcC and SbcD.</text>
</comment>
<proteinExistence type="inferred from homology"/>
<feature type="coiled-coil region" evidence="4">
    <location>
        <begin position="196"/>
        <end position="263"/>
    </location>
</feature>
<dbReference type="Gene3D" id="3.40.50.300">
    <property type="entry name" value="P-loop containing nucleotide triphosphate hydrolases"/>
    <property type="match status" value="1"/>
</dbReference>
<evidence type="ECO:0000256" key="3">
    <source>
        <dbReference type="ARBA" id="ARBA00013368"/>
    </source>
</evidence>
<dbReference type="InterPro" id="IPR027417">
    <property type="entry name" value="P-loop_NTPase"/>
</dbReference>
<protein>
    <recommendedName>
        <fullName evidence="3">Nuclease SbcCD subunit C</fullName>
    </recommendedName>
</protein>
<dbReference type="PANTHER" id="PTHR32114">
    <property type="entry name" value="ABC TRANSPORTER ABCH.3"/>
    <property type="match status" value="1"/>
</dbReference>
<dbReference type="PANTHER" id="PTHR32114:SF2">
    <property type="entry name" value="ABC TRANSPORTER ABCH.3"/>
    <property type="match status" value="1"/>
</dbReference>
<evidence type="ECO:0000313" key="6">
    <source>
        <dbReference type="EMBL" id="SFM28679.1"/>
    </source>
</evidence>
<evidence type="ECO:0000259" key="5">
    <source>
        <dbReference type="Pfam" id="PF13476"/>
    </source>
</evidence>
<evidence type="ECO:0000256" key="2">
    <source>
        <dbReference type="ARBA" id="ARBA00011322"/>
    </source>
</evidence>
<dbReference type="Proteomes" id="UP000198565">
    <property type="component" value="Unassembled WGS sequence"/>
</dbReference>
<accession>A0A1I4PLI7</accession>
<evidence type="ECO:0000313" key="7">
    <source>
        <dbReference type="Proteomes" id="UP000198565"/>
    </source>
</evidence>
<dbReference type="EMBL" id="FOTR01000012">
    <property type="protein sequence ID" value="SFM28679.1"/>
    <property type="molecule type" value="Genomic_DNA"/>
</dbReference>
<feature type="coiled-coil region" evidence="4">
    <location>
        <begin position="369"/>
        <end position="535"/>
    </location>
</feature>
<dbReference type="AlphaFoldDB" id="A0A1I4PLI7"/>
<organism evidence="6 7">
    <name type="scientific">Gracilibacillus orientalis</name>
    <dbReference type="NCBI Taxonomy" id="334253"/>
    <lineage>
        <taxon>Bacteria</taxon>
        <taxon>Bacillati</taxon>
        <taxon>Bacillota</taxon>
        <taxon>Bacilli</taxon>
        <taxon>Bacillales</taxon>
        <taxon>Bacillaceae</taxon>
        <taxon>Gracilibacillus</taxon>
    </lineage>
</organism>
<feature type="domain" description="Rad50/SbcC-type AAA" evidence="5">
    <location>
        <begin position="9"/>
        <end position="285"/>
    </location>
</feature>
<dbReference type="InterPro" id="IPR038729">
    <property type="entry name" value="Rad50/SbcC_AAA"/>
</dbReference>
<gene>
    <name evidence="6" type="ORF">SAMN04487943_11229</name>
</gene>
<reference evidence="7" key="1">
    <citation type="submission" date="2016-10" db="EMBL/GenBank/DDBJ databases">
        <authorList>
            <person name="Varghese N."/>
            <person name="Submissions S."/>
        </authorList>
    </citation>
    <scope>NUCLEOTIDE SEQUENCE [LARGE SCALE GENOMIC DNA]</scope>
    <source>
        <strain evidence="7">CGMCC 1.4250</strain>
    </source>
</reference>
<evidence type="ECO:0000256" key="1">
    <source>
        <dbReference type="ARBA" id="ARBA00006930"/>
    </source>
</evidence>
<dbReference type="RefSeq" id="WP_091485193.1">
    <property type="nucleotide sequence ID" value="NZ_FOTR01000012.1"/>
</dbReference>
<dbReference type="OrthoDB" id="1698838at2"/>
<keyword evidence="7" id="KW-1185">Reference proteome</keyword>
<dbReference type="STRING" id="334253.SAMN04487943_11229"/>
<keyword evidence="4" id="KW-0175">Coiled coil</keyword>
<comment type="similarity">
    <text evidence="1">Belongs to the SMC family. SbcC subfamily.</text>
</comment>
<name>A0A1I4PLI7_9BACI</name>